<reference evidence="1" key="1">
    <citation type="journal article" date="2021" name="G3 (Bethesda)">
        <title>Genome and transcriptome analysis of the beet armyworm Spodoptera exigua reveals targets for pest control. .</title>
        <authorList>
            <person name="Simon S."/>
            <person name="Breeschoten T."/>
            <person name="Jansen H.J."/>
            <person name="Dirks R.P."/>
            <person name="Schranz M.E."/>
            <person name="Ros V.I.D."/>
        </authorList>
    </citation>
    <scope>NUCLEOTIDE SEQUENCE</scope>
    <source>
        <strain evidence="1">TB_SE_WUR_2020</strain>
    </source>
</reference>
<evidence type="ECO:0000313" key="2">
    <source>
        <dbReference type="Proteomes" id="UP000814243"/>
    </source>
</evidence>
<dbReference type="EMBL" id="JACEFF010000620">
    <property type="protein sequence ID" value="KAH9634266.1"/>
    <property type="molecule type" value="Genomic_DNA"/>
</dbReference>
<proteinExistence type="predicted"/>
<dbReference type="Proteomes" id="UP000814243">
    <property type="component" value="Unassembled WGS sequence"/>
</dbReference>
<protein>
    <recommendedName>
        <fullName evidence="3">Mutant cadherin</fullName>
    </recommendedName>
</protein>
<accession>A0A922MCZ0</accession>
<gene>
    <name evidence="1" type="ORF">HF086_011526</name>
</gene>
<name>A0A922MCZ0_SPOEX</name>
<organism evidence="1 2">
    <name type="scientific">Spodoptera exigua</name>
    <name type="common">Beet armyworm</name>
    <name type="synonym">Noctua fulgens</name>
    <dbReference type="NCBI Taxonomy" id="7107"/>
    <lineage>
        <taxon>Eukaryota</taxon>
        <taxon>Metazoa</taxon>
        <taxon>Ecdysozoa</taxon>
        <taxon>Arthropoda</taxon>
        <taxon>Hexapoda</taxon>
        <taxon>Insecta</taxon>
        <taxon>Pterygota</taxon>
        <taxon>Neoptera</taxon>
        <taxon>Endopterygota</taxon>
        <taxon>Lepidoptera</taxon>
        <taxon>Glossata</taxon>
        <taxon>Ditrysia</taxon>
        <taxon>Noctuoidea</taxon>
        <taxon>Noctuidae</taxon>
        <taxon>Amphipyrinae</taxon>
        <taxon>Spodoptera</taxon>
    </lineage>
</organism>
<evidence type="ECO:0000313" key="1">
    <source>
        <dbReference type="EMBL" id="KAH9634266.1"/>
    </source>
</evidence>
<sequence>MSNNTVKCISCNIVIDELLAYIQNKISIADEASLVQICASTFTSEQIQNSKSLLIESLSSEVRSTVRKGKGKDNRVLYDIIAIFKTTEPDVLPVFVARELEKLPPITFDHLDVSKLLKDLLIVQAEINNIKSTYVTQGELQSWKEECEKKCLSSSAANISSMNTTGGTENGCPNTCGGEENANCSKFASITTNSQNRYQKRVINTVEGTLEKCYKETVTCLKDNGESDASSVPLSTTSNNLSDQLSKNMGQASQSYASIAAQMNDGFTLVKNKNRVRKQRFQGNCGSSAIDLGDTFRPADRKTPIFITNIHKDTLESDITNYIKKKTGELVSLEKINIKRDCEHKAYKFFVPQCKLQTFLDCHLWPQGIIFRRFVNYKTKSRTVQSTIGQ</sequence>
<evidence type="ECO:0008006" key="3">
    <source>
        <dbReference type="Google" id="ProtNLM"/>
    </source>
</evidence>
<comment type="caution">
    <text evidence="1">The sequence shown here is derived from an EMBL/GenBank/DDBJ whole genome shotgun (WGS) entry which is preliminary data.</text>
</comment>
<dbReference type="AlphaFoldDB" id="A0A922MCZ0"/>